<evidence type="ECO:0000256" key="1">
    <source>
        <dbReference type="ARBA" id="ARBA00023015"/>
    </source>
</evidence>
<proteinExistence type="predicted"/>
<dbReference type="Pfam" id="PF00440">
    <property type="entry name" value="TetR_N"/>
    <property type="match status" value="1"/>
</dbReference>
<dbReference type="PROSITE" id="PS50977">
    <property type="entry name" value="HTH_TETR_2"/>
    <property type="match status" value="1"/>
</dbReference>
<evidence type="ECO:0000256" key="4">
    <source>
        <dbReference type="PROSITE-ProRule" id="PRU00335"/>
    </source>
</evidence>
<evidence type="ECO:0000256" key="2">
    <source>
        <dbReference type="ARBA" id="ARBA00023125"/>
    </source>
</evidence>
<feature type="domain" description="HTH tetR-type" evidence="5">
    <location>
        <begin position="6"/>
        <end position="66"/>
    </location>
</feature>
<evidence type="ECO:0000313" key="7">
    <source>
        <dbReference type="Proteomes" id="UP001549031"/>
    </source>
</evidence>
<dbReference type="InterPro" id="IPR009057">
    <property type="entry name" value="Homeodomain-like_sf"/>
</dbReference>
<dbReference type="Proteomes" id="UP001549031">
    <property type="component" value="Unassembled WGS sequence"/>
</dbReference>
<organism evidence="6 7">
    <name type="scientific">Pseudorhizobium tarimense</name>
    <dbReference type="NCBI Taxonomy" id="1079109"/>
    <lineage>
        <taxon>Bacteria</taxon>
        <taxon>Pseudomonadati</taxon>
        <taxon>Pseudomonadota</taxon>
        <taxon>Alphaproteobacteria</taxon>
        <taxon>Hyphomicrobiales</taxon>
        <taxon>Rhizobiaceae</taxon>
        <taxon>Rhizobium/Agrobacterium group</taxon>
        <taxon>Pseudorhizobium</taxon>
    </lineage>
</organism>
<evidence type="ECO:0000259" key="5">
    <source>
        <dbReference type="PROSITE" id="PS50977"/>
    </source>
</evidence>
<evidence type="ECO:0000256" key="3">
    <source>
        <dbReference type="ARBA" id="ARBA00023163"/>
    </source>
</evidence>
<keyword evidence="3" id="KW-0804">Transcription</keyword>
<evidence type="ECO:0000313" key="6">
    <source>
        <dbReference type="EMBL" id="MET3587343.1"/>
    </source>
</evidence>
<comment type="caution">
    <text evidence="6">The sequence shown here is derived from an EMBL/GenBank/DDBJ whole genome shotgun (WGS) entry which is preliminary data.</text>
</comment>
<dbReference type="InterPro" id="IPR011075">
    <property type="entry name" value="TetR_C"/>
</dbReference>
<accession>A0ABV2H9W4</accession>
<keyword evidence="2 4" id="KW-0238">DNA-binding</keyword>
<dbReference type="InterPro" id="IPR001647">
    <property type="entry name" value="HTH_TetR"/>
</dbReference>
<reference evidence="6 7" key="1">
    <citation type="submission" date="2024-06" db="EMBL/GenBank/DDBJ databases">
        <title>Genomic Encyclopedia of Type Strains, Phase IV (KMG-IV): sequencing the most valuable type-strain genomes for metagenomic binning, comparative biology and taxonomic classification.</title>
        <authorList>
            <person name="Goeker M."/>
        </authorList>
    </citation>
    <scope>NUCLEOTIDE SEQUENCE [LARGE SCALE GENOMIC DNA]</scope>
    <source>
        <strain evidence="6 7">DSM 105042</strain>
    </source>
</reference>
<gene>
    <name evidence="6" type="ORF">ABID21_003467</name>
</gene>
<dbReference type="PANTHER" id="PTHR47506:SF1">
    <property type="entry name" value="HTH-TYPE TRANSCRIPTIONAL REGULATOR YJDC"/>
    <property type="match status" value="1"/>
</dbReference>
<dbReference type="RefSeq" id="WP_247245058.1">
    <property type="nucleotide sequence ID" value="NZ_JALJRA010000013.1"/>
</dbReference>
<keyword evidence="1" id="KW-0805">Transcription regulation</keyword>
<dbReference type="EMBL" id="JBEPLJ010000013">
    <property type="protein sequence ID" value="MET3587343.1"/>
    <property type="molecule type" value="Genomic_DNA"/>
</dbReference>
<dbReference type="Pfam" id="PF16925">
    <property type="entry name" value="TetR_C_13"/>
    <property type="match status" value="1"/>
</dbReference>
<dbReference type="PANTHER" id="PTHR47506">
    <property type="entry name" value="TRANSCRIPTIONAL REGULATORY PROTEIN"/>
    <property type="match status" value="1"/>
</dbReference>
<sequence>MARPREFDEERVLDAVMETFWRNGYEGTSAQDLVDATGLGRGSLYAAYANKDGLFEQALLRYHKRAQAHVDKLRQKGSPIERLRELMTDIVEADLTAPHKRGCLATNSAVEMAGRDPRVADLVRQNFDILVRGIEQTIRRGQAANEIRPEADAAVLALFLFNAVQGLRVLAKTFHPKDRPKLAAVIDQTLAALT</sequence>
<dbReference type="InterPro" id="IPR036271">
    <property type="entry name" value="Tet_transcr_reg_TetR-rel_C_sf"/>
</dbReference>
<dbReference type="PRINTS" id="PR00455">
    <property type="entry name" value="HTHTETR"/>
</dbReference>
<dbReference type="Gene3D" id="1.10.357.10">
    <property type="entry name" value="Tetracycline Repressor, domain 2"/>
    <property type="match status" value="1"/>
</dbReference>
<feature type="DNA-binding region" description="H-T-H motif" evidence="4">
    <location>
        <begin position="29"/>
        <end position="48"/>
    </location>
</feature>
<dbReference type="Gene3D" id="1.10.10.60">
    <property type="entry name" value="Homeodomain-like"/>
    <property type="match status" value="1"/>
</dbReference>
<keyword evidence="7" id="KW-1185">Reference proteome</keyword>
<name>A0ABV2H9W4_9HYPH</name>
<dbReference type="SUPFAM" id="SSF48498">
    <property type="entry name" value="Tetracyclin repressor-like, C-terminal domain"/>
    <property type="match status" value="1"/>
</dbReference>
<protein>
    <submittedName>
        <fullName evidence="6">TetR/AcrR family transcriptional repressor of nem operon</fullName>
    </submittedName>
</protein>
<dbReference type="SUPFAM" id="SSF46689">
    <property type="entry name" value="Homeodomain-like"/>
    <property type="match status" value="1"/>
</dbReference>